<name>A0A9W9WUJ5_9EURO</name>
<reference evidence="1" key="1">
    <citation type="submission" date="2022-12" db="EMBL/GenBank/DDBJ databases">
        <authorList>
            <person name="Petersen C."/>
        </authorList>
    </citation>
    <scope>NUCLEOTIDE SEQUENCE</scope>
    <source>
        <strain evidence="1">IBT 30728</strain>
    </source>
</reference>
<comment type="caution">
    <text evidence="1">The sequence shown here is derived from an EMBL/GenBank/DDBJ whole genome shotgun (WGS) entry which is preliminary data.</text>
</comment>
<protein>
    <submittedName>
        <fullName evidence="1">Uncharacterized protein</fullName>
    </submittedName>
</protein>
<evidence type="ECO:0000313" key="1">
    <source>
        <dbReference type="EMBL" id="KAJ5475606.1"/>
    </source>
</evidence>
<evidence type="ECO:0000313" key="2">
    <source>
        <dbReference type="Proteomes" id="UP001148312"/>
    </source>
</evidence>
<gene>
    <name evidence="1" type="ORF">N7539_007893</name>
</gene>
<dbReference type="Proteomes" id="UP001148312">
    <property type="component" value="Unassembled WGS sequence"/>
</dbReference>
<dbReference type="EMBL" id="JAPWDQ010000011">
    <property type="protein sequence ID" value="KAJ5475606.1"/>
    <property type="molecule type" value="Genomic_DNA"/>
</dbReference>
<dbReference type="GeneID" id="81627743"/>
<sequence>MQLLDQFLQLRYELIGSLTAWVNGTYFIPPEAMASILDRHIQDIAHYQGLGDSYFYLKCNKVRQILLFASHELQVRRTLTRDVCRAMNEAVVCLRQLQVS</sequence>
<keyword evidence="2" id="KW-1185">Reference proteome</keyword>
<accession>A0A9W9WUJ5</accession>
<organism evidence="1 2">
    <name type="scientific">Penicillium diatomitis</name>
    <dbReference type="NCBI Taxonomy" id="2819901"/>
    <lineage>
        <taxon>Eukaryota</taxon>
        <taxon>Fungi</taxon>
        <taxon>Dikarya</taxon>
        <taxon>Ascomycota</taxon>
        <taxon>Pezizomycotina</taxon>
        <taxon>Eurotiomycetes</taxon>
        <taxon>Eurotiomycetidae</taxon>
        <taxon>Eurotiales</taxon>
        <taxon>Aspergillaceae</taxon>
        <taxon>Penicillium</taxon>
    </lineage>
</organism>
<dbReference type="AlphaFoldDB" id="A0A9W9WUJ5"/>
<dbReference type="RefSeq" id="XP_056787359.1">
    <property type="nucleotide sequence ID" value="XM_056937494.1"/>
</dbReference>
<proteinExistence type="predicted"/>
<reference evidence="1" key="2">
    <citation type="journal article" date="2023" name="IMA Fungus">
        <title>Comparative genomic study of the Penicillium genus elucidates a diverse pangenome and 15 lateral gene transfer events.</title>
        <authorList>
            <person name="Petersen C."/>
            <person name="Sorensen T."/>
            <person name="Nielsen M.R."/>
            <person name="Sondergaard T.E."/>
            <person name="Sorensen J.L."/>
            <person name="Fitzpatrick D.A."/>
            <person name="Frisvad J.C."/>
            <person name="Nielsen K.L."/>
        </authorList>
    </citation>
    <scope>NUCLEOTIDE SEQUENCE</scope>
    <source>
        <strain evidence="1">IBT 30728</strain>
    </source>
</reference>